<dbReference type="Pfam" id="PF02626">
    <property type="entry name" value="CT_A_B"/>
    <property type="match status" value="1"/>
</dbReference>
<gene>
    <name evidence="5" type="ORF">ACELLULO517_13735</name>
</gene>
<dbReference type="GO" id="GO:0016787">
    <property type="term" value="F:hydrolase activity"/>
    <property type="evidence" value="ECO:0007669"/>
    <property type="project" value="UniProtKB-KW"/>
</dbReference>
<dbReference type="InterPro" id="IPR003778">
    <property type="entry name" value="CT_A_B"/>
</dbReference>
<dbReference type="SMART" id="SM00797">
    <property type="entry name" value="AHS2"/>
    <property type="match status" value="1"/>
</dbReference>
<dbReference type="AlphaFoldDB" id="A0A963Z2G2"/>
<evidence type="ECO:0000256" key="3">
    <source>
        <dbReference type="ARBA" id="ARBA00022840"/>
    </source>
</evidence>
<keyword evidence="6" id="KW-1185">Reference proteome</keyword>
<comment type="caution">
    <text evidence="5">The sequence shown here is derived from an EMBL/GenBank/DDBJ whole genome shotgun (WGS) entry which is preliminary data.</text>
</comment>
<sequence length="331" mass="34803">MSSRPFFEVVEPGLETCVQELPGRIGHWEQGFPPSGPADAWSFRLANLLVGNDRDAAALECQFLGPSLRFLADGVIAMTGAEMMPRLDGAAVALWQSLPVRAGQVLATGGGRTGARMYIAFAGGIDTPKVLGSRATFHMAGVGGVEGFAIKAGQVLPVGETAGPVMAQQILPAMRPPIETGKIVSVEVVAGPNDDWLGDAGAAGFLAANWTVLAQSNRTGMRLKGPSIAFAPRAYDKLPEHGQDPANILDHGYPVGGINIAGQTPIILLQDAPSTGGFINPFTVPSAALWKLGQIRPGQQIRFTPVTLDDAHEMRRRQDLICTASQALGPL</sequence>
<dbReference type="EMBL" id="JAESVA010000004">
    <property type="protein sequence ID" value="MCB8881304.1"/>
    <property type="molecule type" value="Genomic_DNA"/>
</dbReference>
<dbReference type="PANTHER" id="PTHR43309:SF3">
    <property type="entry name" value="5-OXOPROLINASE SUBUNIT C"/>
    <property type="match status" value="1"/>
</dbReference>
<dbReference type="RefSeq" id="WP_227307975.1">
    <property type="nucleotide sequence ID" value="NZ_JAESVA010000004.1"/>
</dbReference>
<accession>A0A963Z2G2</accession>
<dbReference type="InterPro" id="IPR029000">
    <property type="entry name" value="Cyclophilin-like_dom_sf"/>
</dbReference>
<dbReference type="Gene3D" id="2.40.100.10">
    <property type="entry name" value="Cyclophilin-like"/>
    <property type="match status" value="1"/>
</dbReference>
<keyword evidence="3" id="KW-0067">ATP-binding</keyword>
<proteinExistence type="predicted"/>
<evidence type="ECO:0000313" key="5">
    <source>
        <dbReference type="EMBL" id="MCB8881304.1"/>
    </source>
</evidence>
<keyword evidence="2" id="KW-0378">Hydrolase</keyword>
<evidence type="ECO:0000259" key="4">
    <source>
        <dbReference type="SMART" id="SM00797"/>
    </source>
</evidence>
<feature type="domain" description="Carboxyltransferase" evidence="4">
    <location>
        <begin position="29"/>
        <end position="321"/>
    </location>
</feature>
<dbReference type="PANTHER" id="PTHR43309">
    <property type="entry name" value="5-OXOPROLINASE SUBUNIT C"/>
    <property type="match status" value="1"/>
</dbReference>
<dbReference type="Proteomes" id="UP000721844">
    <property type="component" value="Unassembled WGS sequence"/>
</dbReference>
<evidence type="ECO:0000256" key="1">
    <source>
        <dbReference type="ARBA" id="ARBA00022741"/>
    </source>
</evidence>
<dbReference type="NCBIfam" id="TIGR00724">
    <property type="entry name" value="urea_amlyse_rel"/>
    <property type="match status" value="1"/>
</dbReference>
<protein>
    <submittedName>
        <fullName evidence="5">Biotin-dependent carboxyltransferase</fullName>
    </submittedName>
</protein>
<name>A0A963Z2G2_9PROT</name>
<keyword evidence="1" id="KW-0547">Nucleotide-binding</keyword>
<reference evidence="5 6" key="1">
    <citation type="journal article" date="2021" name="Microorganisms">
        <title>Acidisoma silvae sp. nov. and Acidisomacellulosilytica sp. nov., Two Acidophilic Bacteria Isolated from Decaying Wood, Hydrolyzing Cellulose and Producing Poly-3-hydroxybutyrate.</title>
        <authorList>
            <person name="Mieszkin S."/>
            <person name="Pouder E."/>
            <person name="Uroz S."/>
            <person name="Simon-Colin C."/>
            <person name="Alain K."/>
        </authorList>
    </citation>
    <scope>NUCLEOTIDE SEQUENCE [LARGE SCALE GENOMIC DNA]</scope>
    <source>
        <strain evidence="5 6">HW T5.17</strain>
    </source>
</reference>
<organism evidence="5 6">
    <name type="scientific">Acidisoma cellulosilyticum</name>
    <dbReference type="NCBI Taxonomy" id="2802395"/>
    <lineage>
        <taxon>Bacteria</taxon>
        <taxon>Pseudomonadati</taxon>
        <taxon>Pseudomonadota</taxon>
        <taxon>Alphaproteobacteria</taxon>
        <taxon>Acetobacterales</taxon>
        <taxon>Acidocellaceae</taxon>
        <taxon>Acidisoma</taxon>
    </lineage>
</organism>
<dbReference type="InterPro" id="IPR052708">
    <property type="entry name" value="PxpC"/>
</dbReference>
<evidence type="ECO:0000256" key="2">
    <source>
        <dbReference type="ARBA" id="ARBA00022801"/>
    </source>
</evidence>
<dbReference type="SUPFAM" id="SSF50891">
    <property type="entry name" value="Cyclophilin-like"/>
    <property type="match status" value="1"/>
</dbReference>
<dbReference type="GO" id="GO:0005524">
    <property type="term" value="F:ATP binding"/>
    <property type="evidence" value="ECO:0007669"/>
    <property type="project" value="UniProtKB-KW"/>
</dbReference>
<evidence type="ECO:0000313" key="6">
    <source>
        <dbReference type="Proteomes" id="UP000721844"/>
    </source>
</evidence>